<accession>A0A1H9U8E3</accession>
<organism evidence="3 4">
    <name type="scientific">Actinokineospora terrae</name>
    <dbReference type="NCBI Taxonomy" id="155974"/>
    <lineage>
        <taxon>Bacteria</taxon>
        <taxon>Bacillati</taxon>
        <taxon>Actinomycetota</taxon>
        <taxon>Actinomycetes</taxon>
        <taxon>Pseudonocardiales</taxon>
        <taxon>Pseudonocardiaceae</taxon>
        <taxon>Actinokineospora</taxon>
    </lineage>
</organism>
<dbReference type="InterPro" id="IPR029068">
    <property type="entry name" value="Glyas_Bleomycin-R_OHBP_Dase"/>
</dbReference>
<evidence type="ECO:0000313" key="3">
    <source>
        <dbReference type="EMBL" id="SES05518.1"/>
    </source>
</evidence>
<dbReference type="SUPFAM" id="SSF54593">
    <property type="entry name" value="Glyoxalase/Bleomycin resistance protein/Dihydroxybiphenyl dioxygenase"/>
    <property type="match status" value="1"/>
</dbReference>
<evidence type="ECO:0000313" key="4">
    <source>
        <dbReference type="Proteomes" id="UP000199051"/>
    </source>
</evidence>
<proteinExistence type="predicted"/>
<dbReference type="CDD" id="cd08349">
    <property type="entry name" value="BLMA_like"/>
    <property type="match status" value="1"/>
</dbReference>
<reference evidence="4" key="1">
    <citation type="submission" date="2016-10" db="EMBL/GenBank/DDBJ databases">
        <authorList>
            <person name="Varghese N."/>
            <person name="Submissions S."/>
        </authorList>
    </citation>
    <scope>NUCLEOTIDE SEQUENCE [LARGE SCALE GENOMIC DNA]</scope>
    <source>
        <strain evidence="4">DSM 44260</strain>
    </source>
</reference>
<dbReference type="AlphaFoldDB" id="A0A1H9U8E3"/>
<keyword evidence="1" id="KW-0046">Antibiotic resistance</keyword>
<dbReference type="Proteomes" id="UP000199051">
    <property type="component" value="Unassembled WGS sequence"/>
</dbReference>
<gene>
    <name evidence="3" type="ORF">SAMN04487818_10747</name>
</gene>
<sequence length="247" mass="26430">MSTELVIPGLPCRDLDDVLPFYTALGFEVTYRQQRPNPFASVQRGGIYLHFFAVEGFNPADSMGSVVIVVADTEVLHAAFAAGLRAEFGKVPVSGIPRMTRPRRKQGMSAGFSVVDPGGNWLRISGRTGDEAAPESGLGKAVEAAARQADARGDVTAAVRVLENALARHADAPPADRLPALVYLAELRVRVGESPAELLEQIDALELTPADREALASDLAALAELRGERKSHDTGDSVDRWTTSGER</sequence>
<dbReference type="InterPro" id="IPR000335">
    <property type="entry name" value="Bleomycin-R"/>
</dbReference>
<evidence type="ECO:0008006" key="5">
    <source>
        <dbReference type="Google" id="ProtNLM"/>
    </source>
</evidence>
<dbReference type="STRING" id="155974.SAMN04487818_10747"/>
<feature type="region of interest" description="Disordered" evidence="2">
    <location>
        <begin position="226"/>
        <end position="247"/>
    </location>
</feature>
<dbReference type="Gene3D" id="3.10.180.10">
    <property type="entry name" value="2,3-Dihydroxybiphenyl 1,2-Dioxygenase, domain 1"/>
    <property type="match status" value="1"/>
</dbReference>
<evidence type="ECO:0000256" key="1">
    <source>
        <dbReference type="ARBA" id="ARBA00023251"/>
    </source>
</evidence>
<dbReference type="GO" id="GO:0046677">
    <property type="term" value="P:response to antibiotic"/>
    <property type="evidence" value="ECO:0007669"/>
    <property type="project" value="UniProtKB-KW"/>
</dbReference>
<dbReference type="RefSeq" id="WP_218150681.1">
    <property type="nucleotide sequence ID" value="NZ_FOGI01000007.1"/>
</dbReference>
<protein>
    <recommendedName>
        <fullName evidence="5">Glyoxalase-like domain-containing protein</fullName>
    </recommendedName>
</protein>
<keyword evidence="4" id="KW-1185">Reference proteome</keyword>
<evidence type="ECO:0000256" key="2">
    <source>
        <dbReference type="SAM" id="MobiDB-lite"/>
    </source>
</evidence>
<name>A0A1H9U8E3_9PSEU</name>
<dbReference type="EMBL" id="FOGI01000007">
    <property type="protein sequence ID" value="SES05518.1"/>
    <property type="molecule type" value="Genomic_DNA"/>
</dbReference>